<dbReference type="Pfam" id="PF03572">
    <property type="entry name" value="Peptidase_S41"/>
    <property type="match status" value="1"/>
</dbReference>
<dbReference type="PANTHER" id="PTHR32060:SF30">
    <property type="entry name" value="CARBOXY-TERMINAL PROCESSING PROTEASE CTPA"/>
    <property type="match status" value="1"/>
</dbReference>
<dbReference type="InterPro" id="IPR029045">
    <property type="entry name" value="ClpP/crotonase-like_dom_sf"/>
</dbReference>
<dbReference type="KEGG" id="prf:PeribacterA2_0917"/>
<reference evidence="8 9" key="2">
    <citation type="journal article" date="2016" name="PeerJ">
        <title>Analysis of five complete genome sequences for members of the class Peribacteria in the recently recognized Peregrinibacteria bacterial phylum.</title>
        <authorList>
            <person name="Anantharaman K."/>
            <person name="Brown C.T."/>
            <person name="Burstein D."/>
            <person name="Castelle C.J."/>
            <person name="Probst A.J."/>
            <person name="Thomas B.C."/>
            <person name="Williams K.H."/>
            <person name="Banfield J.F."/>
        </authorList>
    </citation>
    <scope>NUCLEOTIDE SEQUENCE [LARGE SCALE GENOMIC DNA]</scope>
    <source>
        <strain evidence="8">RIFOXYD1_FULL_PER-ii_59_16</strain>
    </source>
</reference>
<dbReference type="SUPFAM" id="SSF50156">
    <property type="entry name" value="PDZ domain-like"/>
    <property type="match status" value="1"/>
</dbReference>
<dbReference type="InterPro" id="IPR041489">
    <property type="entry name" value="PDZ_6"/>
</dbReference>
<keyword evidence="4 5" id="KW-0720">Serine protease</keyword>
<dbReference type="Gene3D" id="2.30.42.10">
    <property type="match status" value="1"/>
</dbReference>
<gene>
    <name evidence="8" type="ORF">PeribacterD1_0917</name>
</gene>
<evidence type="ECO:0000256" key="1">
    <source>
        <dbReference type="ARBA" id="ARBA00009179"/>
    </source>
</evidence>
<dbReference type="SMART" id="SM00245">
    <property type="entry name" value="TSPc"/>
    <property type="match status" value="1"/>
</dbReference>
<name>A0A0S1SW60_9BACT</name>
<dbReference type="InterPro" id="IPR001478">
    <property type="entry name" value="PDZ"/>
</dbReference>
<dbReference type="SMART" id="SM00228">
    <property type="entry name" value="PDZ"/>
    <property type="match status" value="1"/>
</dbReference>
<dbReference type="EMBL" id="CP013065">
    <property type="protein sequence ID" value="ALM13584.1"/>
    <property type="molecule type" value="Genomic_DNA"/>
</dbReference>
<comment type="similarity">
    <text evidence="1 5">Belongs to the peptidase S41A family.</text>
</comment>
<evidence type="ECO:0000256" key="6">
    <source>
        <dbReference type="SAM" id="MobiDB-lite"/>
    </source>
</evidence>
<evidence type="ECO:0000259" key="7">
    <source>
        <dbReference type="PROSITE" id="PS50106"/>
    </source>
</evidence>
<dbReference type="GO" id="GO:0007165">
    <property type="term" value="P:signal transduction"/>
    <property type="evidence" value="ECO:0007669"/>
    <property type="project" value="TreeGrafter"/>
</dbReference>
<dbReference type="Gene3D" id="3.30.750.44">
    <property type="match status" value="1"/>
</dbReference>
<sequence length="443" mass="47940">MKRTLRIGLIVLLPLITLSLGWGLGVRYAERQVADMMSQLEFLYQGKTASGTLVHDPEKEVDLALLWGVWRLLQQHYIAPEKLQTTNMLFGATAGLVRALDDPYTSFMTPRENTDFKEGLGGKLHGIGAELTMKDGQVVVVAPLKGSPAQEAGLLPEDIIIEVNGTDISNETLTNVVQRIRGPKGTSVTLTLLRADQPDAFELTIKRADITIPSVEAEVHQTASGAVGVIALNQFGDETVQEVEKALRDLQKEKEPIQGLVIDLRFNGGGYLDGAVELASLFLKQGKVVTVQRREGEPVAHYVNGRPLEAELPLAVLINAGSASASEIFAGAIQDHKRGTIVGQTSFGKGTVQEVFDLPGGSSLRVTVARWLTPGGKDLSKEGIHPDIEVDRTPEDSAADRDPQLDTAMEWLLEHGQPGTTVEPDTMEKAPLPKQAGKEIESE</sequence>
<accession>A0A0S1SIK3</accession>
<dbReference type="NCBIfam" id="TIGR00225">
    <property type="entry name" value="prc"/>
    <property type="match status" value="1"/>
</dbReference>
<accession>A0A0S1SRH0</accession>
<dbReference type="InterPro" id="IPR036034">
    <property type="entry name" value="PDZ_sf"/>
</dbReference>
<dbReference type="CDD" id="cd06782">
    <property type="entry name" value="cpPDZ_CPP-like"/>
    <property type="match status" value="1"/>
</dbReference>
<dbReference type="GO" id="GO:0008236">
    <property type="term" value="F:serine-type peptidase activity"/>
    <property type="evidence" value="ECO:0007669"/>
    <property type="project" value="UniProtKB-KW"/>
</dbReference>
<dbReference type="PROSITE" id="PS50106">
    <property type="entry name" value="PDZ"/>
    <property type="match status" value="1"/>
</dbReference>
<evidence type="ECO:0000256" key="3">
    <source>
        <dbReference type="ARBA" id="ARBA00022801"/>
    </source>
</evidence>
<dbReference type="AlphaFoldDB" id="A0A0S1SW60"/>
<feature type="region of interest" description="Disordered" evidence="6">
    <location>
        <begin position="375"/>
        <end position="443"/>
    </location>
</feature>
<dbReference type="Gene3D" id="3.90.226.10">
    <property type="entry name" value="2-enoyl-CoA Hydratase, Chain A, domain 1"/>
    <property type="match status" value="1"/>
</dbReference>
<organism evidence="8 9">
    <name type="scientific">Candidatus Peribacter riflensis</name>
    <dbReference type="NCBI Taxonomy" id="1735162"/>
    <lineage>
        <taxon>Bacteria</taxon>
        <taxon>Candidatus Peregrinibacteriota</taxon>
        <taxon>Candidatus Peribacteria</taxon>
        <taxon>Candidatus Peribacterales</taxon>
        <taxon>Candidatus Peribacteraceae</taxon>
        <taxon>Candidatus Peribacter</taxon>
    </lineage>
</organism>
<reference evidence="9" key="1">
    <citation type="submission" date="2015-10" db="EMBL/GenBank/DDBJ databases">
        <title>Analysis of five complete genome sequences for members of the class Peribacteria in the recently recognized Peregrinibacteria bacterial phylum.</title>
        <authorList>
            <person name="Anantharaman K."/>
            <person name="Brown C.T."/>
            <person name="Burstein D."/>
            <person name="Castelle C.J."/>
            <person name="Probst A.J."/>
            <person name="Thomas B.C."/>
            <person name="Williams K.H."/>
            <person name="Banfield J.F."/>
        </authorList>
    </citation>
    <scope>NUCLEOTIDE SEQUENCE [LARGE SCALE GENOMIC DNA]</scope>
</reference>
<evidence type="ECO:0000313" key="8">
    <source>
        <dbReference type="EMBL" id="ALM13584.1"/>
    </source>
</evidence>
<dbReference type="GO" id="GO:0030288">
    <property type="term" value="C:outer membrane-bounded periplasmic space"/>
    <property type="evidence" value="ECO:0007669"/>
    <property type="project" value="TreeGrafter"/>
</dbReference>
<dbReference type="FunFam" id="2.30.42.10:FF:000063">
    <property type="entry name" value="Peptidase, S41 family"/>
    <property type="match status" value="1"/>
</dbReference>
<dbReference type="PANTHER" id="PTHR32060">
    <property type="entry name" value="TAIL-SPECIFIC PROTEASE"/>
    <property type="match status" value="1"/>
</dbReference>
<dbReference type="InterPro" id="IPR005151">
    <property type="entry name" value="Tail-specific_protease"/>
</dbReference>
<accession>A0A0S1SW60</accession>
<dbReference type="InterPro" id="IPR004447">
    <property type="entry name" value="Peptidase_S41A"/>
</dbReference>
<dbReference type="STRING" id="1735162.PeribacterB2_0919"/>
<evidence type="ECO:0000313" key="9">
    <source>
        <dbReference type="Proteomes" id="UP000069135"/>
    </source>
</evidence>
<keyword evidence="2 5" id="KW-0645">Protease</keyword>
<accession>A0A0S1SV58</accession>
<evidence type="ECO:0000256" key="2">
    <source>
        <dbReference type="ARBA" id="ARBA00022670"/>
    </source>
</evidence>
<feature type="domain" description="PDZ" evidence="7">
    <location>
        <begin position="113"/>
        <end position="181"/>
    </location>
</feature>
<dbReference type="CDD" id="cd07560">
    <property type="entry name" value="Peptidase_S41_CPP"/>
    <property type="match status" value="1"/>
</dbReference>
<proteinExistence type="inferred from homology"/>
<protein>
    <submittedName>
        <fullName evidence="8">Carboxyl-terminal processing protease</fullName>
    </submittedName>
</protein>
<dbReference type="Pfam" id="PF17820">
    <property type="entry name" value="PDZ_6"/>
    <property type="match status" value="1"/>
</dbReference>
<dbReference type="SUPFAM" id="SSF52096">
    <property type="entry name" value="ClpP/crotonase"/>
    <property type="match status" value="1"/>
</dbReference>
<evidence type="ECO:0000256" key="5">
    <source>
        <dbReference type="RuleBase" id="RU004404"/>
    </source>
</evidence>
<dbReference type="GO" id="GO:0006508">
    <property type="term" value="P:proteolysis"/>
    <property type="evidence" value="ECO:0007669"/>
    <property type="project" value="UniProtKB-KW"/>
</dbReference>
<accession>A0A0S1SMJ7</accession>
<keyword evidence="3 5" id="KW-0378">Hydrolase</keyword>
<evidence type="ECO:0000256" key="4">
    <source>
        <dbReference type="ARBA" id="ARBA00022825"/>
    </source>
</evidence>
<feature type="compositionally biased region" description="Basic and acidic residues" evidence="6">
    <location>
        <begin position="378"/>
        <end position="404"/>
    </location>
</feature>
<dbReference type="Proteomes" id="UP000069135">
    <property type="component" value="Chromosome"/>
</dbReference>
<dbReference type="GO" id="GO:0004175">
    <property type="term" value="F:endopeptidase activity"/>
    <property type="evidence" value="ECO:0007669"/>
    <property type="project" value="TreeGrafter"/>
</dbReference>